<evidence type="ECO:0000313" key="2">
    <source>
        <dbReference type="EMBL" id="VAI57099.1"/>
    </source>
</evidence>
<dbReference type="AlphaFoldDB" id="A0A9R1BA64"/>
<proteinExistence type="predicted"/>
<dbReference type="Gramene" id="TRITD6Bv1G088870.1">
    <property type="protein sequence ID" value="TRITD6Bv1G088870.1"/>
    <property type="gene ID" value="TRITD6Bv1G088870"/>
</dbReference>
<dbReference type="OMA" id="CISEPAR"/>
<dbReference type="Pfam" id="PF20241">
    <property type="entry name" value="DUF6598"/>
    <property type="match status" value="1"/>
</dbReference>
<reference evidence="2 3" key="1">
    <citation type="submission" date="2017-09" db="EMBL/GenBank/DDBJ databases">
        <authorList>
            <consortium name="International Durum Wheat Genome Sequencing Consortium (IDWGSC)"/>
            <person name="Milanesi L."/>
        </authorList>
    </citation>
    <scope>NUCLEOTIDE SEQUENCE [LARGE SCALE GENOMIC DNA]</scope>
    <source>
        <strain evidence="3">cv. Svevo</strain>
    </source>
</reference>
<dbReference type="EMBL" id="LT934122">
    <property type="protein sequence ID" value="VAI57099.1"/>
    <property type="molecule type" value="Genomic_DNA"/>
</dbReference>
<name>A0A9R1BA64_TRITD</name>
<protein>
    <recommendedName>
        <fullName evidence="1">DUF6598 domain-containing protein</fullName>
    </recommendedName>
</protein>
<accession>A0A9R1BA64</accession>
<feature type="domain" description="DUF6598" evidence="1">
    <location>
        <begin position="183"/>
        <end position="393"/>
    </location>
</feature>
<gene>
    <name evidence="2" type="ORF">TRITD_6Bv1G088870</name>
</gene>
<sequence>MTPSVDAGKPPERSYVRAIFCDLQACISEPARIFHYWTRNIVGGLLNWVNWVPARESARGTGEVGETIKVMETRTAEKESPYDYNQKQSDVYHGIGDGNAGSSVDGDDDKKACHDIRDSGFDYGPQDMADGYYSGSDDGIDRELPPLSHRISYNGDSKNIQVAHSFSQYRVELFTVRPRFSFTGTFVVTDGFSAYYWSSQKLQIYHIVDSQHNLVLHSEGGALTDTFWIKIKILEDNSGADHDSGYFSFTVDPYVCNNVITHTISTKQRRKIDLTFMALHTAIQANVYVNFDFVCRNATKPGTIYYVYGEITAHHQLYDGESVMLFSRGEENKAVVTDGGELPLSRNCAAVPIYLEPLLILKLNLHVPIKCDHDDEDHTIAFRDYIIFYRDEYEKIICSADSAECQHGKVKVRISYQ</sequence>
<evidence type="ECO:0000313" key="3">
    <source>
        <dbReference type="Proteomes" id="UP000324705"/>
    </source>
</evidence>
<dbReference type="InterPro" id="IPR046533">
    <property type="entry name" value="DUF6598"/>
</dbReference>
<dbReference type="Proteomes" id="UP000324705">
    <property type="component" value="Chromosome 6B"/>
</dbReference>
<organism evidence="2 3">
    <name type="scientific">Triticum turgidum subsp. durum</name>
    <name type="common">Durum wheat</name>
    <name type="synonym">Triticum durum</name>
    <dbReference type="NCBI Taxonomy" id="4567"/>
    <lineage>
        <taxon>Eukaryota</taxon>
        <taxon>Viridiplantae</taxon>
        <taxon>Streptophyta</taxon>
        <taxon>Embryophyta</taxon>
        <taxon>Tracheophyta</taxon>
        <taxon>Spermatophyta</taxon>
        <taxon>Magnoliopsida</taxon>
        <taxon>Liliopsida</taxon>
        <taxon>Poales</taxon>
        <taxon>Poaceae</taxon>
        <taxon>BOP clade</taxon>
        <taxon>Pooideae</taxon>
        <taxon>Triticodae</taxon>
        <taxon>Triticeae</taxon>
        <taxon>Triticinae</taxon>
        <taxon>Triticum</taxon>
    </lineage>
</organism>
<evidence type="ECO:0000259" key="1">
    <source>
        <dbReference type="Pfam" id="PF20241"/>
    </source>
</evidence>
<keyword evidence="3" id="KW-1185">Reference proteome</keyword>